<keyword evidence="4" id="KW-1185">Reference proteome</keyword>
<feature type="compositionally biased region" description="Basic and acidic residues" evidence="1">
    <location>
        <begin position="28"/>
        <end position="43"/>
    </location>
</feature>
<protein>
    <submittedName>
        <fullName evidence="3">Dihaem cytochrome c</fullName>
    </submittedName>
</protein>
<evidence type="ECO:0000313" key="4">
    <source>
        <dbReference type="Proteomes" id="UP000183994"/>
    </source>
</evidence>
<evidence type="ECO:0000256" key="1">
    <source>
        <dbReference type="SAM" id="MobiDB-lite"/>
    </source>
</evidence>
<gene>
    <name evidence="3" type="ORF">SAMN02745216_02501</name>
</gene>
<dbReference type="STRING" id="1121393.SAMN02745216_02501"/>
<keyword evidence="2" id="KW-0732">Signal</keyword>
<sequence>MKKFGVLIAVCLGLLAGVLVVTAMADHHERDERHEKDRHRGDRGSSTTGVTNPAGAGVHADACGGCHFAYPPWLLPSGSWTKLLDNADDHFGETIDLSPEDLAALRDYLTNNAADRSGLKLSRKIMQSLSGDTPLRVTEVRYLIREHRDDDLPAGVFERASVGGMGNCIACHTGAANGDFDDDHVRIPK</sequence>
<dbReference type="Proteomes" id="UP000183994">
    <property type="component" value="Unassembled WGS sequence"/>
</dbReference>
<feature type="signal peptide" evidence="2">
    <location>
        <begin position="1"/>
        <end position="25"/>
    </location>
</feature>
<reference evidence="4" key="1">
    <citation type="submission" date="2016-11" db="EMBL/GenBank/DDBJ databases">
        <authorList>
            <person name="Varghese N."/>
            <person name="Submissions S."/>
        </authorList>
    </citation>
    <scope>NUCLEOTIDE SEQUENCE [LARGE SCALE GENOMIC DNA]</scope>
    <source>
        <strain evidence="4">DSM 16219</strain>
    </source>
</reference>
<evidence type="ECO:0000256" key="2">
    <source>
        <dbReference type="SAM" id="SignalP"/>
    </source>
</evidence>
<evidence type="ECO:0000313" key="3">
    <source>
        <dbReference type="EMBL" id="SHJ90232.1"/>
    </source>
</evidence>
<dbReference type="AlphaFoldDB" id="A0A1M6N3K3"/>
<dbReference type="Pfam" id="PF09626">
    <property type="entry name" value="DHC"/>
    <property type="match status" value="1"/>
</dbReference>
<proteinExistence type="predicted"/>
<dbReference type="EMBL" id="FQZU01000014">
    <property type="protein sequence ID" value="SHJ90232.1"/>
    <property type="molecule type" value="Genomic_DNA"/>
</dbReference>
<feature type="chain" id="PRO_5012522685" evidence="2">
    <location>
        <begin position="26"/>
        <end position="189"/>
    </location>
</feature>
<feature type="region of interest" description="Disordered" evidence="1">
    <location>
        <begin position="28"/>
        <end position="54"/>
    </location>
</feature>
<name>A0A1M6N3K3_9BACT</name>
<organism evidence="3 4">
    <name type="scientific">Desulfatibacillum alkenivorans DSM 16219</name>
    <dbReference type="NCBI Taxonomy" id="1121393"/>
    <lineage>
        <taxon>Bacteria</taxon>
        <taxon>Pseudomonadati</taxon>
        <taxon>Thermodesulfobacteriota</taxon>
        <taxon>Desulfobacteria</taxon>
        <taxon>Desulfobacterales</taxon>
        <taxon>Desulfatibacillaceae</taxon>
        <taxon>Desulfatibacillum</taxon>
    </lineage>
</organism>
<accession>A0A1M6N3K3</accession>
<dbReference type="InterPro" id="IPR018588">
    <property type="entry name" value="Dihaem_cytochrome-c"/>
</dbReference>